<evidence type="ECO:0000313" key="2">
    <source>
        <dbReference type="Proteomes" id="UP001145114"/>
    </source>
</evidence>
<accession>A0ACC1HLN4</accession>
<reference evidence="1" key="1">
    <citation type="submission" date="2022-06" db="EMBL/GenBank/DDBJ databases">
        <title>Phylogenomic reconstructions and comparative analyses of Kickxellomycotina fungi.</title>
        <authorList>
            <person name="Reynolds N.K."/>
            <person name="Stajich J.E."/>
            <person name="Barry K."/>
            <person name="Grigoriev I.V."/>
            <person name="Crous P."/>
            <person name="Smith M.E."/>
        </authorList>
    </citation>
    <scope>NUCLEOTIDE SEQUENCE</scope>
    <source>
        <strain evidence="1">RSA 2271</strain>
    </source>
</reference>
<gene>
    <name evidence="1" type="ORF">EV182_006086</name>
</gene>
<organism evidence="1 2">
    <name type="scientific">Spiromyces aspiralis</name>
    <dbReference type="NCBI Taxonomy" id="68401"/>
    <lineage>
        <taxon>Eukaryota</taxon>
        <taxon>Fungi</taxon>
        <taxon>Fungi incertae sedis</taxon>
        <taxon>Zoopagomycota</taxon>
        <taxon>Kickxellomycotina</taxon>
        <taxon>Kickxellomycetes</taxon>
        <taxon>Kickxellales</taxon>
        <taxon>Kickxellaceae</taxon>
        <taxon>Spiromyces</taxon>
    </lineage>
</organism>
<protein>
    <submittedName>
        <fullName evidence="1">Uncharacterized protein</fullName>
    </submittedName>
</protein>
<sequence length="92" mass="9878">MMTRAFAEYSKQLVDIEDDIPLVYSFFASILLGSGITLDKLKEASGLASGSDSAGRTIKEYVKVLAKQDFGDDLDKAKAKISETAGIDVSVI</sequence>
<evidence type="ECO:0000313" key="1">
    <source>
        <dbReference type="EMBL" id="KAJ1677480.1"/>
    </source>
</evidence>
<comment type="caution">
    <text evidence="1">The sequence shown here is derived from an EMBL/GenBank/DDBJ whole genome shotgun (WGS) entry which is preliminary data.</text>
</comment>
<dbReference type="EMBL" id="JAMZIH010002387">
    <property type="protein sequence ID" value="KAJ1677480.1"/>
    <property type="molecule type" value="Genomic_DNA"/>
</dbReference>
<proteinExistence type="predicted"/>
<dbReference type="Proteomes" id="UP001145114">
    <property type="component" value="Unassembled WGS sequence"/>
</dbReference>
<name>A0ACC1HLN4_9FUNG</name>
<keyword evidence="2" id="KW-1185">Reference proteome</keyword>